<feature type="transmembrane region" description="Helical" evidence="1">
    <location>
        <begin position="145"/>
        <end position="167"/>
    </location>
</feature>
<dbReference type="EMBL" id="JBHSKS010000004">
    <property type="protein sequence ID" value="MFC5191400.1"/>
    <property type="molecule type" value="Genomic_DNA"/>
</dbReference>
<evidence type="ECO:0000313" key="3">
    <source>
        <dbReference type="Proteomes" id="UP001596163"/>
    </source>
</evidence>
<feature type="transmembrane region" description="Helical" evidence="1">
    <location>
        <begin position="67"/>
        <end position="85"/>
    </location>
</feature>
<feature type="transmembrane region" description="Helical" evidence="1">
    <location>
        <begin position="36"/>
        <end position="61"/>
    </location>
</feature>
<feature type="transmembrane region" description="Helical" evidence="1">
    <location>
        <begin position="115"/>
        <end position="133"/>
    </location>
</feature>
<dbReference type="RefSeq" id="WP_377913418.1">
    <property type="nucleotide sequence ID" value="NZ_JBHSKS010000004.1"/>
</dbReference>
<feature type="transmembrane region" description="Helical" evidence="1">
    <location>
        <begin position="6"/>
        <end position="24"/>
    </location>
</feature>
<sequence length="173" mass="19300">MNIRSLISYAFLVLLLGLVQIFFLKNLALFGLAFGFLYLLGILILPTSIQAIPLMIIAFFMGLSIDVFYETIGMHAAASTLLAFLRPFWLKVTSPSGGYDEVAEPNLSELGIGRFISYSFPLIFIFSMAFFIVDQWGTGGFFGVINKSILSSIFTTLLVILVQLLFFKRKRGI</sequence>
<proteinExistence type="predicted"/>
<keyword evidence="1" id="KW-0812">Transmembrane</keyword>
<keyword evidence="1" id="KW-0472">Membrane</keyword>
<name>A0ABW0BUT3_9BACT</name>
<protein>
    <submittedName>
        <fullName evidence="2">Rod shape-determining protein MreD</fullName>
    </submittedName>
</protein>
<evidence type="ECO:0000313" key="2">
    <source>
        <dbReference type="EMBL" id="MFC5191400.1"/>
    </source>
</evidence>
<reference evidence="3" key="1">
    <citation type="journal article" date="2019" name="Int. J. Syst. Evol. Microbiol.">
        <title>The Global Catalogue of Microorganisms (GCM) 10K type strain sequencing project: providing services to taxonomists for standard genome sequencing and annotation.</title>
        <authorList>
            <consortium name="The Broad Institute Genomics Platform"/>
            <consortium name="The Broad Institute Genome Sequencing Center for Infectious Disease"/>
            <person name="Wu L."/>
            <person name="Ma J."/>
        </authorList>
    </citation>
    <scope>NUCLEOTIDE SEQUENCE [LARGE SCALE GENOMIC DNA]</scope>
    <source>
        <strain evidence="3">CGMCC 1.7030</strain>
    </source>
</reference>
<comment type="caution">
    <text evidence="2">The sequence shown here is derived from an EMBL/GenBank/DDBJ whole genome shotgun (WGS) entry which is preliminary data.</text>
</comment>
<dbReference type="Proteomes" id="UP001596163">
    <property type="component" value="Unassembled WGS sequence"/>
</dbReference>
<keyword evidence="3" id="KW-1185">Reference proteome</keyword>
<gene>
    <name evidence="2" type="ORF">ACFPIK_06445</name>
</gene>
<evidence type="ECO:0000256" key="1">
    <source>
        <dbReference type="SAM" id="Phobius"/>
    </source>
</evidence>
<keyword evidence="1" id="KW-1133">Transmembrane helix</keyword>
<organism evidence="2 3">
    <name type="scientific">Algoriphagus aquatilis</name>
    <dbReference type="NCBI Taxonomy" id="490186"/>
    <lineage>
        <taxon>Bacteria</taxon>
        <taxon>Pseudomonadati</taxon>
        <taxon>Bacteroidota</taxon>
        <taxon>Cytophagia</taxon>
        <taxon>Cytophagales</taxon>
        <taxon>Cyclobacteriaceae</taxon>
        <taxon>Algoriphagus</taxon>
    </lineage>
</organism>
<accession>A0ABW0BUT3</accession>